<proteinExistence type="predicted"/>
<keyword evidence="1" id="KW-1185">Reference proteome</keyword>
<evidence type="ECO:0000313" key="2">
    <source>
        <dbReference type="WBParaSite" id="Pan_g16171.t1"/>
    </source>
</evidence>
<reference evidence="2" key="2">
    <citation type="submission" date="2020-10" db="UniProtKB">
        <authorList>
            <consortium name="WormBaseParasite"/>
        </authorList>
    </citation>
    <scope>IDENTIFICATION</scope>
</reference>
<dbReference type="WBParaSite" id="Pan_g16171.t1">
    <property type="protein sequence ID" value="Pan_g16171.t1"/>
    <property type="gene ID" value="Pan_g16171"/>
</dbReference>
<organism evidence="1 2">
    <name type="scientific">Panagrellus redivivus</name>
    <name type="common">Microworm</name>
    <dbReference type="NCBI Taxonomy" id="6233"/>
    <lineage>
        <taxon>Eukaryota</taxon>
        <taxon>Metazoa</taxon>
        <taxon>Ecdysozoa</taxon>
        <taxon>Nematoda</taxon>
        <taxon>Chromadorea</taxon>
        <taxon>Rhabditida</taxon>
        <taxon>Tylenchina</taxon>
        <taxon>Panagrolaimomorpha</taxon>
        <taxon>Panagrolaimoidea</taxon>
        <taxon>Panagrolaimidae</taxon>
        <taxon>Panagrellus</taxon>
    </lineage>
</organism>
<evidence type="ECO:0000313" key="1">
    <source>
        <dbReference type="Proteomes" id="UP000492821"/>
    </source>
</evidence>
<accession>A0A7E4V3P2</accession>
<sequence length="99" mass="11365">MVAIRDRNNKLCADDNQPQICFQTNNKNHRTLPIVFDYEASFYKPCCFWDATRYINTATITSVTVATFIKKTKLVLKITVTDLTCVSLRVLASSLNWIE</sequence>
<reference evidence="1" key="1">
    <citation type="journal article" date="2013" name="Genetics">
        <title>The draft genome and transcriptome of Panagrellus redivivus are shaped by the harsh demands of a free-living lifestyle.</title>
        <authorList>
            <person name="Srinivasan J."/>
            <person name="Dillman A.R."/>
            <person name="Macchietto M.G."/>
            <person name="Heikkinen L."/>
            <person name="Lakso M."/>
            <person name="Fracchia K.M."/>
            <person name="Antoshechkin I."/>
            <person name="Mortazavi A."/>
            <person name="Wong G."/>
            <person name="Sternberg P.W."/>
        </authorList>
    </citation>
    <scope>NUCLEOTIDE SEQUENCE [LARGE SCALE GENOMIC DNA]</scope>
    <source>
        <strain evidence="1">MT8872</strain>
    </source>
</reference>
<dbReference type="AlphaFoldDB" id="A0A7E4V3P2"/>
<name>A0A7E4V3P2_PANRE</name>
<protein>
    <submittedName>
        <fullName evidence="2">Uncharacterized protein</fullName>
    </submittedName>
</protein>
<dbReference type="Proteomes" id="UP000492821">
    <property type="component" value="Unassembled WGS sequence"/>
</dbReference>